<dbReference type="GeneID" id="111602722"/>
<keyword evidence="10" id="KW-0539">Nucleus</keyword>
<dbReference type="GO" id="GO:0044782">
    <property type="term" value="P:cilium organization"/>
    <property type="evidence" value="ECO:0007669"/>
    <property type="project" value="TreeGrafter"/>
</dbReference>
<keyword evidence="7 14" id="KW-0175">Coiled coil</keyword>
<feature type="coiled-coil region" evidence="14">
    <location>
        <begin position="313"/>
        <end position="359"/>
    </location>
</feature>
<evidence type="ECO:0000256" key="10">
    <source>
        <dbReference type="ARBA" id="ARBA00023242"/>
    </source>
</evidence>
<sequence>MATMTGIWVDPRDAQPAVYITGRFAKFGAVDEVLRHKNDKFVCEALIESDQRSKEKTMENRLLHRNANTDHLMTDELKQLKRQEFVDRKRRQQLRNDCEELRQLAEQLRLASITKDLDDHIMEINRSRQMAAQVKVQGLQRAEAERQQHLAMELEKELRRKEQQEELRKTLASQVEERRLCRQRQYVETLAEREERMAMQQQIEEEDREHQLEQKRLKLKKRDDIIQLIEQKREYEQLQKAKCNEDISKLIEKQLEDAKHREEMDRARLEAIRKQQEISLRIGHQVLEVENRKRQRDNLLLDLLQAEYKAKDDERYRQQLQQEQLERQRARQELERYRAEAFERNMENARKKKEQALNKNLIISDMPEISETEMQTRRQRKEHGALLLSMIEDNNRKRAESAAEHIKFFNLKAKSDAERQERIEEERLQMLSSVPTSVLKYLPKQVLSEADRKYFNVQEKQASG</sequence>
<dbReference type="InterPro" id="IPR043597">
    <property type="entry name" value="TPH_dom"/>
</dbReference>
<comment type="subcellular location">
    <subcellularLocation>
        <location evidence="2">Cytoplasm</location>
        <location evidence="2">Cytoskeleton</location>
        <location evidence="2">Flagellum axoneme</location>
    </subcellularLocation>
    <subcellularLocation>
        <location evidence="1">Nucleus</location>
    </subcellularLocation>
</comment>
<evidence type="ECO:0000256" key="8">
    <source>
        <dbReference type="ARBA" id="ARBA00023069"/>
    </source>
</evidence>
<evidence type="ECO:0000256" key="9">
    <source>
        <dbReference type="ARBA" id="ARBA00023212"/>
    </source>
</evidence>
<keyword evidence="9" id="KW-0206">Cytoskeleton</keyword>
<dbReference type="Pfam" id="PF13868">
    <property type="entry name" value="TPH"/>
    <property type="match status" value="1"/>
</dbReference>
<gene>
    <name evidence="17" type="primary">LOC111602722</name>
</gene>
<evidence type="ECO:0000256" key="7">
    <source>
        <dbReference type="ARBA" id="ARBA00023054"/>
    </source>
</evidence>
<keyword evidence="11" id="KW-0469">Meiosis</keyword>
<evidence type="ECO:0000313" key="17">
    <source>
        <dbReference type="RefSeq" id="XP_023175735.2"/>
    </source>
</evidence>
<evidence type="ECO:0000256" key="13">
    <source>
        <dbReference type="ARBA" id="ARBA00046114"/>
    </source>
</evidence>
<dbReference type="InterPro" id="IPR026504">
    <property type="entry name" value="MNS1"/>
</dbReference>
<evidence type="ECO:0000256" key="5">
    <source>
        <dbReference type="ARBA" id="ARBA00022490"/>
    </source>
</evidence>
<organism evidence="16 17">
    <name type="scientific">Drosophila hydei</name>
    <name type="common">Fruit fly</name>
    <dbReference type="NCBI Taxonomy" id="7224"/>
    <lineage>
        <taxon>Eukaryota</taxon>
        <taxon>Metazoa</taxon>
        <taxon>Ecdysozoa</taxon>
        <taxon>Arthropoda</taxon>
        <taxon>Hexapoda</taxon>
        <taxon>Insecta</taxon>
        <taxon>Pterygota</taxon>
        <taxon>Neoptera</taxon>
        <taxon>Endopterygota</taxon>
        <taxon>Diptera</taxon>
        <taxon>Brachycera</taxon>
        <taxon>Muscomorpha</taxon>
        <taxon>Ephydroidea</taxon>
        <taxon>Drosophilidae</taxon>
        <taxon>Drosophila</taxon>
    </lineage>
</organism>
<evidence type="ECO:0000256" key="11">
    <source>
        <dbReference type="ARBA" id="ARBA00023254"/>
    </source>
</evidence>
<evidence type="ECO:0000256" key="3">
    <source>
        <dbReference type="ARBA" id="ARBA00009158"/>
    </source>
</evidence>
<evidence type="ECO:0000256" key="6">
    <source>
        <dbReference type="ARBA" id="ARBA00022846"/>
    </source>
</evidence>
<dbReference type="GO" id="GO:0051321">
    <property type="term" value="P:meiotic cell cycle"/>
    <property type="evidence" value="ECO:0007669"/>
    <property type="project" value="UniProtKB-KW"/>
</dbReference>
<evidence type="ECO:0000259" key="15">
    <source>
        <dbReference type="Pfam" id="PF13868"/>
    </source>
</evidence>
<dbReference type="KEGG" id="dhe:111602722"/>
<comment type="similarity">
    <text evidence="3">Belongs to the MNS1 family.</text>
</comment>
<dbReference type="PANTHER" id="PTHR19265:SF0">
    <property type="entry name" value="MEIOSIS-SPECIFIC NUCLEAR STRUCTURAL PROTEIN 1"/>
    <property type="match status" value="1"/>
</dbReference>
<evidence type="ECO:0000256" key="1">
    <source>
        <dbReference type="ARBA" id="ARBA00004123"/>
    </source>
</evidence>
<dbReference type="OrthoDB" id="197839at2759"/>
<evidence type="ECO:0000256" key="4">
    <source>
        <dbReference type="ARBA" id="ARBA00014813"/>
    </source>
</evidence>
<keyword evidence="12" id="KW-0966">Cell projection</keyword>
<comment type="function">
    <text evidence="13">Microtubule inner protein (MIP) part of the dynein-decorated doublet microtubules (DMTs) in cilia axoneme, which is required for motile cilia beating. May play a role in the control of meiotic division and germ cell differentiation through regulation of pairing and recombination during meiosis. Required for sperm flagella assembly. May play a role in the assembly and function of the outer dynein arm-docking complex (ODA-DC). ODA-DC mediates outer dynein arms (ODA) binding onto the axonemal doublet microtubules.</text>
</comment>
<evidence type="ECO:0000256" key="12">
    <source>
        <dbReference type="ARBA" id="ARBA00023273"/>
    </source>
</evidence>
<evidence type="ECO:0000313" key="16">
    <source>
        <dbReference type="Proteomes" id="UP000504633"/>
    </source>
</evidence>
<keyword evidence="8" id="KW-0969">Cilium</keyword>
<dbReference type="AlphaFoldDB" id="A0A6J1M6K8"/>
<proteinExistence type="inferred from homology"/>
<reference evidence="17" key="1">
    <citation type="submission" date="2025-08" db="UniProtKB">
        <authorList>
            <consortium name="RefSeq"/>
        </authorList>
    </citation>
    <scope>IDENTIFICATION</scope>
    <source>
        <strain evidence="17">15085-1641.00</strain>
        <tissue evidence="17">Whole body</tissue>
    </source>
</reference>
<dbReference type="Proteomes" id="UP000504633">
    <property type="component" value="Unplaced"/>
</dbReference>
<keyword evidence="6" id="KW-0282">Flagellum</keyword>
<dbReference type="GO" id="GO:0005634">
    <property type="term" value="C:nucleus"/>
    <property type="evidence" value="ECO:0007669"/>
    <property type="project" value="UniProtKB-SubCell"/>
</dbReference>
<dbReference type="GO" id="GO:0031514">
    <property type="term" value="C:motile cilium"/>
    <property type="evidence" value="ECO:0007669"/>
    <property type="project" value="TreeGrafter"/>
</dbReference>
<dbReference type="RefSeq" id="XP_023175735.2">
    <property type="nucleotide sequence ID" value="XM_023319967.2"/>
</dbReference>
<name>A0A6J1M6K8_DROHY</name>
<evidence type="ECO:0000256" key="2">
    <source>
        <dbReference type="ARBA" id="ARBA00004611"/>
    </source>
</evidence>
<evidence type="ECO:0000256" key="14">
    <source>
        <dbReference type="SAM" id="Coils"/>
    </source>
</evidence>
<feature type="coiled-coil region" evidence="14">
    <location>
        <begin position="144"/>
        <end position="216"/>
    </location>
</feature>
<dbReference type="PANTHER" id="PTHR19265">
    <property type="entry name" value="MEIOSIS-SPECIFIC NUCLEAR STRUCTURAL PROTEIN 1"/>
    <property type="match status" value="1"/>
</dbReference>
<keyword evidence="16" id="KW-1185">Reference proteome</keyword>
<protein>
    <recommendedName>
        <fullName evidence="4">Meiosis-specific nuclear structural protein 1</fullName>
    </recommendedName>
</protein>
<dbReference type="OMA" id="MAQMQLK"/>
<keyword evidence="5" id="KW-0963">Cytoplasm</keyword>
<accession>A0A6J1M6K8</accession>
<feature type="domain" description="Trichohyalin-plectin-homology" evidence="15">
    <location>
        <begin position="94"/>
        <end position="444"/>
    </location>
</feature>